<sequence length="407" mass="46119">MYLVSGAIFRRLPGSTLTGTFMDRELTATALSNAAAEAPARQAQVSVNAPLRGSVLVLIQVDVCEEIRLDELRKIFGARTAEASFKKAPSYVRYQRPPVEETLEPVILDSGERLEGQIKYYDYGVVSLVFELPFSGNWDDLIQVSCRWTSDTNFESLASRVVKQRLERAAPALIKPYKTEWLQEDYFIFHLREIEGGPSAADLLAAHGNQIAQVVRGETALLSEGERQEILQSRISYYPNDLAVIGWNAAFIYDTPAGAETAIQLLQYANSQLLEFRHYDELLTKELEDVYDFLEVGGTGLWSRWRTARAASRLHTVLLDVNELTERADNAIKFLSDMFSARLYKLCAAKVGVPDYKDLVKEKLQTAEDLYRFMVEQFNQSRAFVLELMVVVILIIELVYFFRGKPI</sequence>
<proteinExistence type="predicted"/>
<feature type="transmembrane region" description="Helical" evidence="1">
    <location>
        <begin position="383"/>
        <end position="402"/>
    </location>
</feature>
<accession>A0A2U3LDQ8</accession>
<dbReference type="EMBL" id="OMOD01000197">
    <property type="protein sequence ID" value="SPF49996.1"/>
    <property type="molecule type" value="Genomic_DNA"/>
</dbReference>
<evidence type="ECO:0000313" key="2">
    <source>
        <dbReference type="EMBL" id="SPF49996.1"/>
    </source>
</evidence>
<keyword evidence="1" id="KW-0812">Transmembrane</keyword>
<gene>
    <name evidence="2" type="ORF">SBA1_980007</name>
</gene>
<evidence type="ECO:0008006" key="4">
    <source>
        <dbReference type="Google" id="ProtNLM"/>
    </source>
</evidence>
<evidence type="ECO:0000313" key="3">
    <source>
        <dbReference type="Proteomes" id="UP000238701"/>
    </source>
</evidence>
<dbReference type="AlphaFoldDB" id="A0A2U3LDQ8"/>
<protein>
    <recommendedName>
        <fullName evidence="4">DUF155 domain-containing protein</fullName>
    </recommendedName>
</protein>
<evidence type="ECO:0000256" key="1">
    <source>
        <dbReference type="SAM" id="Phobius"/>
    </source>
</evidence>
<dbReference type="Proteomes" id="UP000238701">
    <property type="component" value="Unassembled WGS sequence"/>
</dbReference>
<organism evidence="2 3">
    <name type="scientific">Candidatus Sulfotelmatobacter kueseliae</name>
    <dbReference type="NCBI Taxonomy" id="2042962"/>
    <lineage>
        <taxon>Bacteria</taxon>
        <taxon>Pseudomonadati</taxon>
        <taxon>Acidobacteriota</taxon>
        <taxon>Terriglobia</taxon>
        <taxon>Terriglobales</taxon>
        <taxon>Candidatus Korobacteraceae</taxon>
        <taxon>Candidatus Sulfotelmatobacter</taxon>
    </lineage>
</organism>
<keyword evidence="1" id="KW-1133">Transmembrane helix</keyword>
<reference evidence="3" key="1">
    <citation type="submission" date="2018-02" db="EMBL/GenBank/DDBJ databases">
        <authorList>
            <person name="Hausmann B."/>
        </authorList>
    </citation>
    <scope>NUCLEOTIDE SEQUENCE [LARGE SCALE GENOMIC DNA]</scope>
    <source>
        <strain evidence="3">Peat soil MAG SbA1</strain>
    </source>
</reference>
<name>A0A2U3LDQ8_9BACT</name>
<keyword evidence="1" id="KW-0472">Membrane</keyword>